<keyword evidence="1" id="KW-0233">DNA recombination</keyword>
<dbReference type="InterPro" id="IPR013762">
    <property type="entry name" value="Integrase-like_cat_sf"/>
</dbReference>
<protein>
    <recommendedName>
        <fullName evidence="2">Tyr recombinase domain-containing protein</fullName>
    </recommendedName>
</protein>
<dbReference type="AlphaFoldDB" id="X1RFZ5"/>
<dbReference type="Pfam" id="PF00589">
    <property type="entry name" value="Phage_integrase"/>
    <property type="match status" value="1"/>
</dbReference>
<organism evidence="3">
    <name type="scientific">marine sediment metagenome</name>
    <dbReference type="NCBI Taxonomy" id="412755"/>
    <lineage>
        <taxon>unclassified sequences</taxon>
        <taxon>metagenomes</taxon>
        <taxon>ecological metagenomes</taxon>
    </lineage>
</organism>
<evidence type="ECO:0000259" key="2">
    <source>
        <dbReference type="PROSITE" id="PS51898"/>
    </source>
</evidence>
<dbReference type="EMBL" id="BARV01039148">
    <property type="protein sequence ID" value="GAI54494.1"/>
    <property type="molecule type" value="Genomic_DNA"/>
</dbReference>
<dbReference type="GO" id="GO:0015074">
    <property type="term" value="P:DNA integration"/>
    <property type="evidence" value="ECO:0007669"/>
    <property type="project" value="InterPro"/>
</dbReference>
<dbReference type="InterPro" id="IPR002104">
    <property type="entry name" value="Integrase_catalytic"/>
</dbReference>
<sequence>MISRLKRRAGLTSSGGPHRFRHYFATRCLENGMDMNSLRLLLGHATLSMVLRYTKYVNAQRAIDEHRQASPLDNLYKGRGNNGSGWGWRG</sequence>
<name>X1RFZ5_9ZZZZ</name>
<dbReference type="GO" id="GO:0006310">
    <property type="term" value="P:DNA recombination"/>
    <property type="evidence" value="ECO:0007669"/>
    <property type="project" value="UniProtKB-KW"/>
</dbReference>
<reference evidence="3" key="1">
    <citation type="journal article" date="2014" name="Front. Microbiol.">
        <title>High frequency of phylogenetically diverse reductive dehalogenase-homologous genes in deep subseafloor sedimentary metagenomes.</title>
        <authorList>
            <person name="Kawai M."/>
            <person name="Futagami T."/>
            <person name="Toyoda A."/>
            <person name="Takaki Y."/>
            <person name="Nishi S."/>
            <person name="Hori S."/>
            <person name="Arai W."/>
            <person name="Tsubouchi T."/>
            <person name="Morono Y."/>
            <person name="Uchiyama I."/>
            <person name="Ito T."/>
            <person name="Fujiyama A."/>
            <person name="Inagaki F."/>
            <person name="Takami H."/>
        </authorList>
    </citation>
    <scope>NUCLEOTIDE SEQUENCE</scope>
    <source>
        <strain evidence="3">Expedition CK06-06</strain>
    </source>
</reference>
<feature type="domain" description="Tyr recombinase" evidence="2">
    <location>
        <begin position="1"/>
        <end position="67"/>
    </location>
</feature>
<evidence type="ECO:0000313" key="3">
    <source>
        <dbReference type="EMBL" id="GAI54494.1"/>
    </source>
</evidence>
<dbReference type="Gene3D" id="1.10.443.10">
    <property type="entry name" value="Intergrase catalytic core"/>
    <property type="match status" value="1"/>
</dbReference>
<evidence type="ECO:0000256" key="1">
    <source>
        <dbReference type="ARBA" id="ARBA00023172"/>
    </source>
</evidence>
<accession>X1RFZ5</accession>
<dbReference type="PROSITE" id="PS51898">
    <property type="entry name" value="TYR_RECOMBINASE"/>
    <property type="match status" value="1"/>
</dbReference>
<comment type="caution">
    <text evidence="3">The sequence shown here is derived from an EMBL/GenBank/DDBJ whole genome shotgun (WGS) entry which is preliminary data.</text>
</comment>
<dbReference type="SUPFAM" id="SSF56349">
    <property type="entry name" value="DNA breaking-rejoining enzymes"/>
    <property type="match status" value="1"/>
</dbReference>
<gene>
    <name evidence="3" type="ORF">S06H3_60087</name>
</gene>
<dbReference type="GO" id="GO:0003677">
    <property type="term" value="F:DNA binding"/>
    <property type="evidence" value="ECO:0007669"/>
    <property type="project" value="InterPro"/>
</dbReference>
<dbReference type="InterPro" id="IPR011010">
    <property type="entry name" value="DNA_brk_join_enz"/>
</dbReference>
<proteinExistence type="predicted"/>